<evidence type="ECO:0000313" key="3">
    <source>
        <dbReference type="Proteomes" id="UP001177140"/>
    </source>
</evidence>
<dbReference type="Proteomes" id="UP001177140">
    <property type="component" value="Unassembled WGS sequence"/>
</dbReference>
<dbReference type="AlphaFoldDB" id="A0AA41VN86"/>
<evidence type="ECO:0000259" key="1">
    <source>
        <dbReference type="Pfam" id="PF03109"/>
    </source>
</evidence>
<dbReference type="EMBL" id="JAJJMA010257889">
    <property type="protein sequence ID" value="MCL7044420.1"/>
    <property type="molecule type" value="Genomic_DNA"/>
</dbReference>
<dbReference type="SUPFAM" id="SSF56112">
    <property type="entry name" value="Protein kinase-like (PK-like)"/>
    <property type="match status" value="1"/>
</dbReference>
<dbReference type="PANTHER" id="PTHR45890:SF1">
    <property type="entry name" value="AARF DOMAIN CONTAINING KINASE 2"/>
    <property type="match status" value="1"/>
</dbReference>
<name>A0AA41VN86_PAPNU</name>
<reference evidence="2" key="1">
    <citation type="submission" date="2022-03" db="EMBL/GenBank/DDBJ databases">
        <title>A functionally conserved STORR gene fusion in Papaver species that diverged 16.8 million years ago.</title>
        <authorList>
            <person name="Catania T."/>
        </authorList>
    </citation>
    <scope>NUCLEOTIDE SEQUENCE</scope>
    <source>
        <strain evidence="2">S-191538</strain>
    </source>
</reference>
<gene>
    <name evidence="2" type="ORF">MKW94_017292</name>
</gene>
<sequence>MSPSGSVAQVHRATLRFCYPDQKMKPIFVAVKVWHPGVGEAIRRDFVIINFVAKISNLVPTLKWLRLDESVQYRFNILSKDVSFHILLYPLVHHVVLVENYEYGESVSHFVNELEGNNQIKSALAHIGTHALLKMLLVDNFIHADMHPGNILVRMAKNKHSHERLFKSRPHLVFLDVGMTAELSKSDRLNLLDLFKVVALRDGRTAAKCTLSLSRNRSARTQRHS</sequence>
<accession>A0AA41VN86</accession>
<keyword evidence="3" id="KW-1185">Reference proteome</keyword>
<evidence type="ECO:0000313" key="2">
    <source>
        <dbReference type="EMBL" id="MCL7044420.1"/>
    </source>
</evidence>
<dbReference type="InterPro" id="IPR011009">
    <property type="entry name" value="Kinase-like_dom_sf"/>
</dbReference>
<protein>
    <recommendedName>
        <fullName evidence="1">ABC1 atypical kinase-like domain-containing protein</fullName>
    </recommendedName>
</protein>
<feature type="domain" description="ABC1 atypical kinase-like" evidence="1">
    <location>
        <begin position="4"/>
        <end position="84"/>
    </location>
</feature>
<comment type="caution">
    <text evidence="2">The sequence shown here is derived from an EMBL/GenBank/DDBJ whole genome shotgun (WGS) entry which is preliminary data.</text>
</comment>
<feature type="domain" description="ABC1 atypical kinase-like" evidence="1">
    <location>
        <begin position="93"/>
        <end position="208"/>
    </location>
</feature>
<dbReference type="InterPro" id="IPR052402">
    <property type="entry name" value="ADCK_kinase"/>
</dbReference>
<organism evidence="2 3">
    <name type="scientific">Papaver nudicaule</name>
    <name type="common">Iceland poppy</name>
    <dbReference type="NCBI Taxonomy" id="74823"/>
    <lineage>
        <taxon>Eukaryota</taxon>
        <taxon>Viridiplantae</taxon>
        <taxon>Streptophyta</taxon>
        <taxon>Embryophyta</taxon>
        <taxon>Tracheophyta</taxon>
        <taxon>Spermatophyta</taxon>
        <taxon>Magnoliopsida</taxon>
        <taxon>Ranunculales</taxon>
        <taxon>Papaveraceae</taxon>
        <taxon>Papaveroideae</taxon>
        <taxon>Papaver</taxon>
    </lineage>
</organism>
<dbReference type="PANTHER" id="PTHR45890">
    <property type="entry name" value="AARF DOMAIN CONTAINING KINASE 2 (PREDICTED)"/>
    <property type="match status" value="1"/>
</dbReference>
<proteinExistence type="predicted"/>
<dbReference type="InterPro" id="IPR004147">
    <property type="entry name" value="ABC1_dom"/>
</dbReference>
<dbReference type="Pfam" id="PF03109">
    <property type="entry name" value="ABC1"/>
    <property type="match status" value="2"/>
</dbReference>